<sequence>MNSEEKMQELEMLLSQEQSNLTELGMETLHRLKQELQYGSE</sequence>
<accession>A0ABS2P117</accession>
<organism evidence="1 2">
    <name type="scientific">Sutcliffiella tianshenii</name>
    <dbReference type="NCBI Taxonomy" id="1463404"/>
    <lineage>
        <taxon>Bacteria</taxon>
        <taxon>Bacillati</taxon>
        <taxon>Bacillota</taxon>
        <taxon>Bacilli</taxon>
        <taxon>Bacillales</taxon>
        <taxon>Bacillaceae</taxon>
        <taxon>Sutcliffiella</taxon>
    </lineage>
</organism>
<dbReference type="RefSeq" id="WP_263629559.1">
    <property type="nucleotide sequence ID" value="NZ_JAFBED010000005.1"/>
</dbReference>
<name>A0ABS2P117_9BACI</name>
<dbReference type="EMBL" id="JAFBED010000005">
    <property type="protein sequence ID" value="MBM7620650.1"/>
    <property type="molecule type" value="Genomic_DNA"/>
</dbReference>
<evidence type="ECO:0000313" key="1">
    <source>
        <dbReference type="EMBL" id="MBM7620650.1"/>
    </source>
</evidence>
<dbReference type="Proteomes" id="UP000737402">
    <property type="component" value="Unassembled WGS sequence"/>
</dbReference>
<reference evidence="1 2" key="1">
    <citation type="submission" date="2021-01" db="EMBL/GenBank/DDBJ databases">
        <title>Genomic Encyclopedia of Type Strains, Phase IV (KMG-IV): sequencing the most valuable type-strain genomes for metagenomic binning, comparative biology and taxonomic classification.</title>
        <authorList>
            <person name="Goeker M."/>
        </authorList>
    </citation>
    <scope>NUCLEOTIDE SEQUENCE [LARGE SCALE GENOMIC DNA]</scope>
    <source>
        <strain evidence="1 2">DSM 25879</strain>
    </source>
</reference>
<protein>
    <submittedName>
        <fullName evidence="1">Uncharacterized protein</fullName>
    </submittedName>
</protein>
<proteinExistence type="predicted"/>
<gene>
    <name evidence="1" type="ORF">JOC95_002505</name>
</gene>
<comment type="caution">
    <text evidence="1">The sequence shown here is derived from an EMBL/GenBank/DDBJ whole genome shotgun (WGS) entry which is preliminary data.</text>
</comment>
<keyword evidence="2" id="KW-1185">Reference proteome</keyword>
<evidence type="ECO:0000313" key="2">
    <source>
        <dbReference type="Proteomes" id="UP000737402"/>
    </source>
</evidence>